<reference evidence="5" key="1">
    <citation type="submission" date="2023-06" db="EMBL/GenBank/DDBJ databases">
        <title>MT1 and MT2 Draft Genomes of Novel Species.</title>
        <authorList>
            <person name="Venkateswaran K."/>
        </authorList>
    </citation>
    <scope>NUCLEOTIDE SEQUENCE</scope>
    <source>
        <strain evidence="5">IIF3SC-B10</strain>
    </source>
</reference>
<accession>A0ABT8K166</accession>
<dbReference type="InterPro" id="IPR036249">
    <property type="entry name" value="Thioredoxin-like_sf"/>
</dbReference>
<comment type="similarity">
    <text evidence="1">Belongs to the thioredoxin family.</text>
</comment>
<evidence type="ECO:0000256" key="3">
    <source>
        <dbReference type="SAM" id="MobiDB-lite"/>
    </source>
</evidence>
<protein>
    <submittedName>
        <fullName evidence="5">Tetratricopeptide repeat protein</fullName>
    </submittedName>
</protein>
<feature type="region of interest" description="Disordered" evidence="3">
    <location>
        <begin position="163"/>
        <end position="185"/>
    </location>
</feature>
<feature type="domain" description="Thioredoxin" evidence="4">
    <location>
        <begin position="31"/>
        <end position="155"/>
    </location>
</feature>
<evidence type="ECO:0000259" key="4">
    <source>
        <dbReference type="PROSITE" id="PS51352"/>
    </source>
</evidence>
<dbReference type="SUPFAM" id="SSF52833">
    <property type="entry name" value="Thioredoxin-like"/>
    <property type="match status" value="1"/>
</dbReference>
<dbReference type="Gene3D" id="1.25.40.10">
    <property type="entry name" value="Tetratricopeptide repeat domain"/>
    <property type="match status" value="1"/>
</dbReference>
<dbReference type="PROSITE" id="PS51352">
    <property type="entry name" value="THIOREDOXIN_2"/>
    <property type="match status" value="1"/>
</dbReference>
<dbReference type="Pfam" id="PF00085">
    <property type="entry name" value="Thioredoxin"/>
    <property type="match status" value="1"/>
</dbReference>
<organism evidence="5 6">
    <name type="scientific">Arthrobacter burdickii</name>
    <dbReference type="NCBI Taxonomy" id="3035920"/>
    <lineage>
        <taxon>Bacteria</taxon>
        <taxon>Bacillati</taxon>
        <taxon>Actinomycetota</taxon>
        <taxon>Actinomycetes</taxon>
        <taxon>Micrococcales</taxon>
        <taxon>Micrococcaceae</taxon>
        <taxon>Arthrobacter</taxon>
    </lineage>
</organism>
<keyword evidence="6" id="KW-1185">Reference proteome</keyword>
<evidence type="ECO:0000313" key="5">
    <source>
        <dbReference type="EMBL" id="MDN4611165.1"/>
    </source>
</evidence>
<dbReference type="Gene3D" id="3.40.30.10">
    <property type="entry name" value="Glutaredoxin"/>
    <property type="match status" value="1"/>
</dbReference>
<proteinExistence type="inferred from homology"/>
<dbReference type="PANTHER" id="PTHR45663:SF11">
    <property type="entry name" value="GEO12009P1"/>
    <property type="match status" value="1"/>
</dbReference>
<evidence type="ECO:0000256" key="2">
    <source>
        <dbReference type="ARBA" id="ARBA00023284"/>
    </source>
</evidence>
<evidence type="ECO:0000256" key="1">
    <source>
        <dbReference type="ARBA" id="ARBA00008987"/>
    </source>
</evidence>
<dbReference type="PANTHER" id="PTHR45663">
    <property type="entry name" value="GEO12009P1"/>
    <property type="match status" value="1"/>
</dbReference>
<dbReference type="CDD" id="cd02956">
    <property type="entry name" value="ybbN"/>
    <property type="match status" value="1"/>
</dbReference>
<dbReference type="Proteomes" id="UP001174209">
    <property type="component" value="Unassembled WGS sequence"/>
</dbReference>
<name>A0ABT8K166_9MICC</name>
<dbReference type="EMBL" id="JAROCG010000001">
    <property type="protein sequence ID" value="MDN4611165.1"/>
    <property type="molecule type" value="Genomic_DNA"/>
</dbReference>
<keyword evidence="2" id="KW-0676">Redox-active center</keyword>
<evidence type="ECO:0000313" key="6">
    <source>
        <dbReference type="Proteomes" id="UP001174209"/>
    </source>
</evidence>
<dbReference type="InterPro" id="IPR011990">
    <property type="entry name" value="TPR-like_helical_dom_sf"/>
</dbReference>
<comment type="caution">
    <text evidence="5">The sequence shown here is derived from an EMBL/GenBank/DDBJ whole genome shotgun (WGS) entry which is preliminary data.</text>
</comment>
<dbReference type="InterPro" id="IPR013766">
    <property type="entry name" value="Thioredoxin_domain"/>
</dbReference>
<gene>
    <name evidence="5" type="ORF">P5G52_09820</name>
</gene>
<sequence length="318" mass="33503">MSTPAQRGGMPPSSMNLRGAVDLSALKARADAAARPAAARQAPAAPSPYIVEVTEQTFPQLVQLSAQVPVVVNLRATWSEQSNEVTAVLEAAVVEFDGRILLANVDLQAQPQIAQAFQAQGAPTVVAVVKGQPVPLFEGALPDPQIRAYLDELMKVAEANGVTGTLNDGSQPGPAAGEEPPLPPLHQEAFDAIEKGDYPAAAAAYRRALAEQPADADAKAGLAQVELMQRVQDLDAAEVRQRGADEPDAVDAQLAVADLDLTGGHVEDAFNRVIAFIGRTSGEDKETARKRLLELFDVVGVTDPRVTKARSALARALF</sequence>
<dbReference type="Pfam" id="PF14561">
    <property type="entry name" value="TPR_20"/>
    <property type="match status" value="1"/>
</dbReference>
<dbReference type="RefSeq" id="WP_301226922.1">
    <property type="nucleotide sequence ID" value="NZ_JAROCG010000001.1"/>
</dbReference>